<name>A0A2T2PA11_CORCC</name>
<feature type="domain" description="HRDC" evidence="4">
    <location>
        <begin position="315"/>
        <end position="395"/>
    </location>
</feature>
<dbReference type="PANTHER" id="PTHR13620">
    <property type="entry name" value="3-5 EXONUCLEASE"/>
    <property type="match status" value="1"/>
</dbReference>
<sequence length="597" mass="66954">MSFQLTSAPGQQWYHYKHYRGPEGQKVQLFYSKTKEKSEEYAKLFLKEPLVGFDMEWRTFGCHRLQDHVSLIQVASEDKIALFHIGLHSGNTTDDLIAPSLRTLIESATITKAGVNIVGADFTRLDRHFGLKPKASFELSHLYRLVRYAGSHLSDMEDSSHRLRDVTTKVVAMDEQVQRYLGRPLKKGTERKSDWSKELGEAQRDYAATDAYAGFMLYHRMNAKRLSMDPIPPLPVLGHPKIPTRKLFGLTPILLRSEDPRRQYITIAEFYPANESTDEDENEDDEEDDEEKETTTYTPQKGNGTGVVRPLDGTPKTAEALYKQLAAKRESIAHKTNKQVYQIAPDVALQNIARQRVVELDKLLQVPGIGQHVQKKYGADLIEVVAEFLQRNQVALHPPTKSGLAHPSAPVPRITSALPKTPARAPRRRKIEAAPDGDDSGDSSPAFDDPLDRTPQLHTGLSFSMANTGIGNVEGSSYSDTSQESVYATPPERPSANRKRKRTASPERKCTPASALKAPPVPLDSPESRIFKSRLSALSRRVSAHVSDQTLEEIVRLQPRTQKELEKIPGIRMFLNACADKELDLLRNIAKWAPVRS</sequence>
<dbReference type="CDD" id="cd06141">
    <property type="entry name" value="WRN_exo"/>
    <property type="match status" value="1"/>
</dbReference>
<dbReference type="SUPFAM" id="SSF53098">
    <property type="entry name" value="Ribonuclease H-like"/>
    <property type="match status" value="1"/>
</dbReference>
<gene>
    <name evidence="5" type="ORF">BS50DRAFT_480938</name>
</gene>
<proteinExistence type="predicted"/>
<dbReference type="SMART" id="SM00341">
    <property type="entry name" value="HRDC"/>
    <property type="match status" value="1"/>
</dbReference>
<dbReference type="EMBL" id="KZ678128">
    <property type="protein sequence ID" value="PSN74493.1"/>
    <property type="molecule type" value="Genomic_DNA"/>
</dbReference>
<evidence type="ECO:0000313" key="6">
    <source>
        <dbReference type="Proteomes" id="UP000240883"/>
    </source>
</evidence>
<dbReference type="Gene3D" id="1.10.150.80">
    <property type="entry name" value="HRDC domain"/>
    <property type="match status" value="1"/>
</dbReference>
<dbReference type="PROSITE" id="PS50967">
    <property type="entry name" value="HRDC"/>
    <property type="match status" value="1"/>
</dbReference>
<feature type="compositionally biased region" description="Acidic residues" evidence="3">
    <location>
        <begin position="276"/>
        <end position="292"/>
    </location>
</feature>
<dbReference type="InterPro" id="IPR002121">
    <property type="entry name" value="HRDC_dom"/>
</dbReference>
<dbReference type="InterPro" id="IPR051132">
    <property type="entry name" value="3-5_Exonuclease_domain"/>
</dbReference>
<dbReference type="GO" id="GO:0008408">
    <property type="term" value="F:3'-5' exonuclease activity"/>
    <property type="evidence" value="ECO:0007669"/>
    <property type="project" value="InterPro"/>
</dbReference>
<keyword evidence="2" id="KW-0378">Hydrolase</keyword>
<feature type="region of interest" description="Disordered" evidence="3">
    <location>
        <begin position="398"/>
        <end position="525"/>
    </location>
</feature>
<dbReference type="GO" id="GO:0000166">
    <property type="term" value="F:nucleotide binding"/>
    <property type="evidence" value="ECO:0007669"/>
    <property type="project" value="InterPro"/>
</dbReference>
<dbReference type="Proteomes" id="UP000240883">
    <property type="component" value="Unassembled WGS sequence"/>
</dbReference>
<dbReference type="GO" id="GO:0005634">
    <property type="term" value="C:nucleus"/>
    <property type="evidence" value="ECO:0007669"/>
    <property type="project" value="TreeGrafter"/>
</dbReference>
<dbReference type="SMART" id="SM00474">
    <property type="entry name" value="35EXOc"/>
    <property type="match status" value="1"/>
</dbReference>
<dbReference type="Gene3D" id="3.30.420.10">
    <property type="entry name" value="Ribonuclease H-like superfamily/Ribonuclease H"/>
    <property type="match status" value="1"/>
</dbReference>
<dbReference type="GO" id="GO:0003676">
    <property type="term" value="F:nucleic acid binding"/>
    <property type="evidence" value="ECO:0007669"/>
    <property type="project" value="InterPro"/>
</dbReference>
<dbReference type="InterPro" id="IPR012337">
    <property type="entry name" value="RNaseH-like_sf"/>
</dbReference>
<dbReference type="PANTHER" id="PTHR13620:SF104">
    <property type="entry name" value="EXONUCLEASE 3'-5' DOMAIN-CONTAINING PROTEIN 2"/>
    <property type="match status" value="1"/>
</dbReference>
<accession>A0A2T2PA11</accession>
<dbReference type="InterPro" id="IPR044876">
    <property type="entry name" value="HRDC_dom_sf"/>
</dbReference>
<keyword evidence="6" id="KW-1185">Reference proteome</keyword>
<dbReference type="AlphaFoldDB" id="A0A2T2PA11"/>
<dbReference type="OrthoDB" id="1920326at2759"/>
<dbReference type="GO" id="GO:0006139">
    <property type="term" value="P:nucleobase-containing compound metabolic process"/>
    <property type="evidence" value="ECO:0007669"/>
    <property type="project" value="InterPro"/>
</dbReference>
<organism evidence="5 6">
    <name type="scientific">Corynespora cassiicola Philippines</name>
    <dbReference type="NCBI Taxonomy" id="1448308"/>
    <lineage>
        <taxon>Eukaryota</taxon>
        <taxon>Fungi</taxon>
        <taxon>Dikarya</taxon>
        <taxon>Ascomycota</taxon>
        <taxon>Pezizomycotina</taxon>
        <taxon>Dothideomycetes</taxon>
        <taxon>Pleosporomycetidae</taxon>
        <taxon>Pleosporales</taxon>
        <taxon>Corynesporascaceae</taxon>
        <taxon>Corynespora</taxon>
    </lineage>
</organism>
<dbReference type="InterPro" id="IPR010997">
    <property type="entry name" value="HRDC-like_sf"/>
</dbReference>
<keyword evidence="1" id="KW-0540">Nuclease</keyword>
<dbReference type="STRING" id="1448308.A0A2T2PA11"/>
<dbReference type="SUPFAM" id="SSF47819">
    <property type="entry name" value="HRDC-like"/>
    <property type="match status" value="1"/>
</dbReference>
<dbReference type="Pfam" id="PF00570">
    <property type="entry name" value="HRDC"/>
    <property type="match status" value="1"/>
</dbReference>
<dbReference type="GO" id="GO:0005737">
    <property type="term" value="C:cytoplasm"/>
    <property type="evidence" value="ECO:0007669"/>
    <property type="project" value="TreeGrafter"/>
</dbReference>
<evidence type="ECO:0000256" key="1">
    <source>
        <dbReference type="ARBA" id="ARBA00022722"/>
    </source>
</evidence>
<reference evidence="5 6" key="1">
    <citation type="journal article" date="2018" name="Front. Microbiol.">
        <title>Genome-Wide Analysis of Corynespora cassiicola Leaf Fall Disease Putative Effectors.</title>
        <authorList>
            <person name="Lopez D."/>
            <person name="Ribeiro S."/>
            <person name="Label P."/>
            <person name="Fumanal B."/>
            <person name="Venisse J.S."/>
            <person name="Kohler A."/>
            <person name="de Oliveira R.R."/>
            <person name="Labutti K."/>
            <person name="Lipzen A."/>
            <person name="Lail K."/>
            <person name="Bauer D."/>
            <person name="Ohm R.A."/>
            <person name="Barry K.W."/>
            <person name="Spatafora J."/>
            <person name="Grigoriev I.V."/>
            <person name="Martin F.M."/>
            <person name="Pujade-Renaud V."/>
        </authorList>
    </citation>
    <scope>NUCLEOTIDE SEQUENCE [LARGE SCALE GENOMIC DNA]</scope>
    <source>
        <strain evidence="5 6">Philippines</strain>
    </source>
</reference>
<dbReference type="InterPro" id="IPR036397">
    <property type="entry name" value="RNaseH_sf"/>
</dbReference>
<dbReference type="Pfam" id="PF01612">
    <property type="entry name" value="DNA_pol_A_exo1"/>
    <property type="match status" value="1"/>
</dbReference>
<evidence type="ECO:0000256" key="2">
    <source>
        <dbReference type="ARBA" id="ARBA00022801"/>
    </source>
</evidence>
<dbReference type="InterPro" id="IPR002562">
    <property type="entry name" value="3'-5'_exonuclease_dom"/>
</dbReference>
<evidence type="ECO:0000313" key="5">
    <source>
        <dbReference type="EMBL" id="PSN74493.1"/>
    </source>
</evidence>
<evidence type="ECO:0000256" key="3">
    <source>
        <dbReference type="SAM" id="MobiDB-lite"/>
    </source>
</evidence>
<protein>
    <submittedName>
        <fullName evidence="5">Ribonuclease H-like protein</fullName>
    </submittedName>
</protein>
<feature type="region of interest" description="Disordered" evidence="3">
    <location>
        <begin position="269"/>
        <end position="313"/>
    </location>
</feature>
<feature type="compositionally biased region" description="Polar residues" evidence="3">
    <location>
        <begin position="456"/>
        <end position="486"/>
    </location>
</feature>
<evidence type="ECO:0000259" key="4">
    <source>
        <dbReference type="PROSITE" id="PS50967"/>
    </source>
</evidence>